<dbReference type="Gene3D" id="3.40.50.12780">
    <property type="entry name" value="N-terminal domain of ligase-like"/>
    <property type="match status" value="1"/>
</dbReference>
<keyword evidence="2" id="KW-0436">Ligase</keyword>
<evidence type="ECO:0000313" key="3">
    <source>
        <dbReference type="Proteomes" id="UP000322025"/>
    </source>
</evidence>
<dbReference type="GO" id="GO:0016405">
    <property type="term" value="F:CoA-ligase activity"/>
    <property type="evidence" value="ECO:0007669"/>
    <property type="project" value="TreeGrafter"/>
</dbReference>
<evidence type="ECO:0000259" key="1">
    <source>
        <dbReference type="Pfam" id="PF00501"/>
    </source>
</evidence>
<dbReference type="InterPro" id="IPR042099">
    <property type="entry name" value="ANL_N_sf"/>
</dbReference>
<feature type="domain" description="AMP-dependent synthetase/ligase" evidence="1">
    <location>
        <begin position="44"/>
        <end position="429"/>
    </location>
</feature>
<dbReference type="AlphaFoldDB" id="A0A5M9HYU0"/>
<comment type="caution">
    <text evidence="2">The sequence shown here is derived from an EMBL/GenBank/DDBJ whole genome shotgun (WGS) entry which is preliminary data.</text>
</comment>
<keyword evidence="3" id="KW-1185">Reference proteome</keyword>
<sequence length="589" mass="65716">MSNLTGKPSVDRPWLKYYPEQLRQMIKEPKCTVLEYLKSYCPGEDVAAIDFYGKEVLWKTVFDQTEKVARSLRAMGFKEGDQIPVFLLSVPEFIPILLAAEKIGASLICRDNTIQENVEAVAKSGAKAMIAHDYLSQQELEKYLSETDVEKVILVKACTSCDFEDLPDYVQKSLKERYSSESAHGSAVISWEDFLMMGDSYTGIVEAPVDIHRPLFRAYTSGSTGPSKQVTHSAHTMLSVVAQMNFYAGGDGFRPNLLITSLPPCLVAVVVSMYLMALSSNKLLILAPFCRVEDVDLEMMRTRPTFWPIIPIFMETVMRNGRIPDDYDMSHLQAAGVGSESYNNTQMKNAQEFLRAHNCNIRLTTGYGSSEAGSNVSMPMTPHPMGYGNVGVPTYFNTISIFEPGTQNELTYNVLGEVCISGPGLMLGYDNPEATAKTLQVHEDGMTWLHTGDIGFMNEDGVLYVQTRGTAPRYGGGDLATLPMENVIADAEIEGIDDEFFVVVPDSTHPGYYVPYLYIVPKEGYTVADLEDEIRECLEAYMQPVEIIEIAARPFFHFKTNRIGLARELLQDRNFKFGSIIKANREARA</sequence>
<gene>
    <name evidence="2" type="ORF">FNY66_06780</name>
</gene>
<proteinExistence type="predicted"/>
<dbReference type="SUPFAM" id="SSF56801">
    <property type="entry name" value="Acetyl-CoA synthetase-like"/>
    <property type="match status" value="1"/>
</dbReference>
<evidence type="ECO:0000313" key="2">
    <source>
        <dbReference type="EMBL" id="KAA8501847.1"/>
    </source>
</evidence>
<dbReference type="CDD" id="cd04433">
    <property type="entry name" value="AFD_class_I"/>
    <property type="match status" value="1"/>
</dbReference>
<dbReference type="PANTHER" id="PTHR24096">
    <property type="entry name" value="LONG-CHAIN-FATTY-ACID--COA LIGASE"/>
    <property type="match status" value="1"/>
</dbReference>
<dbReference type="RefSeq" id="WP_087151878.1">
    <property type="nucleotide sequence ID" value="NZ_VMSO01000006.1"/>
</dbReference>
<protein>
    <submittedName>
        <fullName evidence="2">Acyl--CoA ligase</fullName>
    </submittedName>
</protein>
<dbReference type="OrthoDB" id="9778383at2"/>
<dbReference type="EMBL" id="VMSO01000006">
    <property type="protein sequence ID" value="KAA8501847.1"/>
    <property type="molecule type" value="Genomic_DNA"/>
</dbReference>
<dbReference type="Pfam" id="PF00501">
    <property type="entry name" value="AMP-binding"/>
    <property type="match status" value="1"/>
</dbReference>
<accession>A0A5M9HYU0</accession>
<dbReference type="Proteomes" id="UP000322025">
    <property type="component" value="Unassembled WGS sequence"/>
</dbReference>
<organism evidence="2 3">
    <name type="scientific">Mediterraneibacter catenae</name>
    <dbReference type="NCBI Taxonomy" id="2594882"/>
    <lineage>
        <taxon>Bacteria</taxon>
        <taxon>Bacillati</taxon>
        <taxon>Bacillota</taxon>
        <taxon>Clostridia</taxon>
        <taxon>Lachnospirales</taxon>
        <taxon>Lachnospiraceae</taxon>
        <taxon>Mediterraneibacter</taxon>
    </lineage>
</organism>
<dbReference type="InterPro" id="IPR000873">
    <property type="entry name" value="AMP-dep_synth/lig_dom"/>
</dbReference>
<reference evidence="2" key="1">
    <citation type="submission" date="2019-07" db="EMBL/GenBank/DDBJ databases">
        <authorList>
            <person name="Wongkuna S."/>
            <person name="Scaria J."/>
        </authorList>
    </citation>
    <scope>NUCLEOTIDE SEQUENCE [LARGE SCALE GENOMIC DNA]</scope>
    <source>
        <strain evidence="2">SW178</strain>
    </source>
</reference>
<name>A0A5M9HYU0_9FIRM</name>